<evidence type="ECO:0000313" key="2">
    <source>
        <dbReference type="Proteomes" id="UP001239111"/>
    </source>
</evidence>
<gene>
    <name evidence="1" type="ORF">QAD02_022206</name>
</gene>
<comment type="caution">
    <text evidence="1">The sequence shown here is derived from an EMBL/GenBank/DDBJ whole genome shotgun (WGS) entry which is preliminary data.</text>
</comment>
<reference evidence="1" key="1">
    <citation type="submission" date="2023-04" db="EMBL/GenBank/DDBJ databases">
        <title>A chromosome-level genome assembly of the parasitoid wasp Eretmocerus hayati.</title>
        <authorList>
            <person name="Zhong Y."/>
            <person name="Liu S."/>
            <person name="Liu Y."/>
        </authorList>
    </citation>
    <scope>NUCLEOTIDE SEQUENCE</scope>
    <source>
        <strain evidence="1">ZJU_SS_LIU_2023</strain>
    </source>
</reference>
<dbReference type="Proteomes" id="UP001239111">
    <property type="component" value="Chromosome 1"/>
</dbReference>
<evidence type="ECO:0000313" key="1">
    <source>
        <dbReference type="EMBL" id="KAJ8686412.1"/>
    </source>
</evidence>
<protein>
    <submittedName>
        <fullName evidence="1">Uncharacterized protein</fullName>
    </submittedName>
</protein>
<proteinExistence type="predicted"/>
<name>A0ACC2PVM9_9HYME</name>
<dbReference type="EMBL" id="CM056741">
    <property type="protein sequence ID" value="KAJ8686412.1"/>
    <property type="molecule type" value="Genomic_DNA"/>
</dbReference>
<keyword evidence="2" id="KW-1185">Reference proteome</keyword>
<sequence length="222" mass="24576">MNPDVPLGGLGILILGVGIKSAASGDYAFDPELANLNLPSTTLIVIGAIIFIITFFGCCGAIRESHCMTVTYGVLLLTLLVIQVAIAAFLYYNFDENSIKTKINEQLEKNVHAYYSTNDVTAKTVVDNTQVFFECCGYESKKDYQQGMPWSCCKGNQENQTCQEKDVTWDGCRDVVFPKLKQYSERLRTFALSAAAVELIGIVFSFCLANSILNVERRGYKV</sequence>
<organism evidence="1 2">
    <name type="scientific">Eretmocerus hayati</name>
    <dbReference type="NCBI Taxonomy" id="131215"/>
    <lineage>
        <taxon>Eukaryota</taxon>
        <taxon>Metazoa</taxon>
        <taxon>Ecdysozoa</taxon>
        <taxon>Arthropoda</taxon>
        <taxon>Hexapoda</taxon>
        <taxon>Insecta</taxon>
        <taxon>Pterygota</taxon>
        <taxon>Neoptera</taxon>
        <taxon>Endopterygota</taxon>
        <taxon>Hymenoptera</taxon>
        <taxon>Apocrita</taxon>
        <taxon>Proctotrupomorpha</taxon>
        <taxon>Chalcidoidea</taxon>
        <taxon>Aphelinidae</taxon>
        <taxon>Aphelininae</taxon>
        <taxon>Eretmocerus</taxon>
    </lineage>
</organism>
<accession>A0ACC2PVM9</accession>